<evidence type="ECO:0000313" key="10">
    <source>
        <dbReference type="Ensembl" id="ENSBMSP00010026037.1"/>
    </source>
</evidence>
<dbReference type="SUPFAM" id="SSF47616">
    <property type="entry name" value="GST C-terminal domain-like"/>
    <property type="match status" value="1"/>
</dbReference>
<dbReference type="Pfam" id="PF02798">
    <property type="entry name" value="GST_N"/>
    <property type="match status" value="1"/>
</dbReference>
<evidence type="ECO:0000256" key="6">
    <source>
        <dbReference type="ARBA" id="ARBA00022679"/>
    </source>
</evidence>
<evidence type="ECO:0000256" key="8">
    <source>
        <dbReference type="SAM" id="MobiDB-lite"/>
    </source>
</evidence>
<evidence type="ECO:0000256" key="3">
    <source>
        <dbReference type="ARBA" id="ARBA00011738"/>
    </source>
</evidence>
<proteinExistence type="inferred from homology"/>
<evidence type="ECO:0000259" key="9">
    <source>
        <dbReference type="PROSITE" id="PS50404"/>
    </source>
</evidence>
<accession>A0A8C0DW46</accession>
<keyword evidence="5" id="KW-0963">Cytoplasm</keyword>
<feature type="region of interest" description="Disordered" evidence="8">
    <location>
        <begin position="199"/>
        <end position="234"/>
    </location>
</feature>
<protein>
    <recommendedName>
        <fullName evidence="4">glutathione transferase</fullName>
        <ecNumber evidence="4">2.5.1.18</ecNumber>
    </recommendedName>
</protein>
<keyword evidence="6" id="KW-0808">Transferase</keyword>
<dbReference type="InterPro" id="IPR036249">
    <property type="entry name" value="Thioredoxin-like_sf"/>
</dbReference>
<evidence type="ECO:0000256" key="5">
    <source>
        <dbReference type="ARBA" id="ARBA00022490"/>
    </source>
</evidence>
<dbReference type="Gene3D" id="1.20.1050.10">
    <property type="match status" value="1"/>
</dbReference>
<evidence type="ECO:0000256" key="4">
    <source>
        <dbReference type="ARBA" id="ARBA00012452"/>
    </source>
</evidence>
<evidence type="ECO:0000256" key="7">
    <source>
        <dbReference type="ARBA" id="ARBA00047960"/>
    </source>
</evidence>
<dbReference type="SFLD" id="SFLDG00358">
    <property type="entry name" value="Main_(cytGST)"/>
    <property type="match status" value="1"/>
</dbReference>
<dbReference type="OMA" id="EWQHANI"/>
<dbReference type="PROSITE" id="PS50404">
    <property type="entry name" value="GST_NTER"/>
    <property type="match status" value="1"/>
</dbReference>
<dbReference type="GO" id="GO:0006749">
    <property type="term" value="P:glutathione metabolic process"/>
    <property type="evidence" value="ECO:0007669"/>
    <property type="project" value="TreeGrafter"/>
</dbReference>
<dbReference type="InterPro" id="IPR036282">
    <property type="entry name" value="Glutathione-S-Trfase_C_sf"/>
</dbReference>
<dbReference type="InterPro" id="IPR004045">
    <property type="entry name" value="Glutathione_S-Trfase_N"/>
</dbReference>
<dbReference type="InterPro" id="IPR040075">
    <property type="entry name" value="GST_N_Theta"/>
</dbReference>
<reference evidence="10" key="1">
    <citation type="submission" date="2023-09" db="UniProtKB">
        <authorList>
            <consortium name="Ensembl"/>
        </authorList>
    </citation>
    <scope>IDENTIFICATION</scope>
</reference>
<comment type="similarity">
    <text evidence="2">Belongs to the GST superfamily. Theta family.</text>
</comment>
<dbReference type="PANTHER" id="PTHR43917:SF5">
    <property type="entry name" value="GLUTATHIONE TRANSFERASE"/>
    <property type="match status" value="1"/>
</dbReference>
<feature type="domain" description="GST N-terminal" evidence="9">
    <location>
        <begin position="1"/>
        <end position="82"/>
    </location>
</feature>
<dbReference type="InterPro" id="IPR051369">
    <property type="entry name" value="GST_Theta"/>
</dbReference>
<dbReference type="SFLD" id="SFLDS00019">
    <property type="entry name" value="Glutathione_Transferase_(cytos"/>
    <property type="match status" value="1"/>
</dbReference>
<dbReference type="GO" id="GO:0004364">
    <property type="term" value="F:glutathione transferase activity"/>
    <property type="evidence" value="ECO:0007669"/>
    <property type="project" value="UniProtKB-EC"/>
</dbReference>
<comment type="subcellular location">
    <subcellularLocation>
        <location evidence="1">Cytoplasm</location>
    </subcellularLocation>
</comment>
<dbReference type="GeneTree" id="ENSGT00940000163205"/>
<dbReference type="EC" id="2.5.1.18" evidence="4"/>
<name>A0A8C0DW46_BALMU</name>
<evidence type="ECO:0000256" key="1">
    <source>
        <dbReference type="ARBA" id="ARBA00004496"/>
    </source>
</evidence>
<dbReference type="AlphaFoldDB" id="A0A8C0DW46"/>
<dbReference type="GO" id="GO:0005737">
    <property type="term" value="C:cytoplasm"/>
    <property type="evidence" value="ECO:0007669"/>
    <property type="project" value="UniProtKB-SubCell"/>
</dbReference>
<sequence>MVLELFLDLYSAPCRAIYIFTRKNSIPFEMHPVELAQGEHLKPEFLKVNPLGKVPALRDGDFLVAESMAILLYLSHKCQTEAHWYPPELQAHTRVDEYLAWQHTAIQLPATNVYLCKVSLPALSCLGRTQDPQSWKGPLEQLLGKLTPALQHLDQEVLAARPFLATEQVSLADLMAFTELMQPTAVGSRMEATLVLQPRDSQEAQWDPQLAQKDLPLPPGAESRCSAWPRPVPT</sequence>
<dbReference type="Gene3D" id="3.40.30.10">
    <property type="entry name" value="Glutaredoxin"/>
    <property type="match status" value="1"/>
</dbReference>
<organism evidence="10">
    <name type="scientific">Balaenoptera musculus</name>
    <name type="common">Blue whale</name>
    <dbReference type="NCBI Taxonomy" id="9771"/>
    <lineage>
        <taxon>Eukaryota</taxon>
        <taxon>Metazoa</taxon>
        <taxon>Chordata</taxon>
        <taxon>Craniata</taxon>
        <taxon>Vertebrata</taxon>
        <taxon>Euteleostomi</taxon>
        <taxon>Mammalia</taxon>
        <taxon>Eutheria</taxon>
        <taxon>Laurasiatheria</taxon>
        <taxon>Artiodactyla</taxon>
        <taxon>Whippomorpha</taxon>
        <taxon>Cetacea</taxon>
        <taxon>Mysticeti</taxon>
        <taxon>Balaenopteridae</taxon>
        <taxon>Balaenoptera</taxon>
    </lineage>
</organism>
<dbReference type="SUPFAM" id="SSF52833">
    <property type="entry name" value="Thioredoxin-like"/>
    <property type="match status" value="1"/>
</dbReference>
<comment type="subunit">
    <text evidence="3">Homodimer.</text>
</comment>
<dbReference type="PANTHER" id="PTHR43917">
    <property type="match status" value="1"/>
</dbReference>
<comment type="catalytic activity">
    <reaction evidence="7">
        <text>RX + glutathione = an S-substituted glutathione + a halide anion + H(+)</text>
        <dbReference type="Rhea" id="RHEA:16437"/>
        <dbReference type="ChEBI" id="CHEBI:15378"/>
        <dbReference type="ChEBI" id="CHEBI:16042"/>
        <dbReference type="ChEBI" id="CHEBI:17792"/>
        <dbReference type="ChEBI" id="CHEBI:57925"/>
        <dbReference type="ChEBI" id="CHEBI:90779"/>
        <dbReference type="EC" id="2.5.1.18"/>
    </reaction>
</comment>
<dbReference type="Ensembl" id="ENSBMST00010028664.1">
    <property type="protein sequence ID" value="ENSBMSP00010026037.1"/>
    <property type="gene ID" value="ENSBMSG00010018809.1"/>
</dbReference>
<dbReference type="FunFam" id="3.40.30.10:FF:000086">
    <property type="entry name" value="Glutathione S-transferase theta-1"/>
    <property type="match status" value="1"/>
</dbReference>
<dbReference type="InterPro" id="IPR040079">
    <property type="entry name" value="Glutathione_S-Trfase"/>
</dbReference>
<dbReference type="CDD" id="cd03050">
    <property type="entry name" value="GST_N_Theta"/>
    <property type="match status" value="1"/>
</dbReference>
<evidence type="ECO:0000256" key="2">
    <source>
        <dbReference type="ARBA" id="ARBA00009899"/>
    </source>
</evidence>